<gene>
    <name evidence="2" type="ordered locus">Sph21_3560</name>
</gene>
<dbReference type="PANTHER" id="PTHR22576:SF37">
    <property type="entry name" value="MUCOSA-ASSOCIATED LYMPHOID TISSUE LYMPHOMA TRANSLOCATION PROTEIN 1"/>
    <property type="match status" value="1"/>
</dbReference>
<protein>
    <submittedName>
        <fullName evidence="2">Peptidase C14 caspase catalytic subunit p20</fullName>
    </submittedName>
</protein>
<organism evidence="2">
    <name type="scientific">Sphingobacterium sp. (strain 21)</name>
    <dbReference type="NCBI Taxonomy" id="743722"/>
    <lineage>
        <taxon>Bacteria</taxon>
        <taxon>Pseudomonadati</taxon>
        <taxon>Bacteroidota</taxon>
        <taxon>Sphingobacteriia</taxon>
        <taxon>Sphingobacteriales</taxon>
        <taxon>Sphingobacteriaceae</taxon>
        <taxon>Sphingobacterium</taxon>
    </lineage>
</organism>
<sequence length="325" mass="35448">MMKIALIIGINHYQNGGDLYGCVNDAYSVKGILERNFDGSVNFDCKLLTASSEKEALDRGQLKDSITQLFNTKSEVALLYFAGHGHIETTGGYLLGSDAKRGDDGVSLNDILVLANDSPATNKVIILDSCHSGIAGNAPNIKDSALINEGITILTASTSDQYASEKNGSGVFTTLLVDALSGSASNILGDVTPGSVYAHIDQSLGAWEQRPIFKTNVRNFISLRKASPSIELDDLRMIKDLFPVAGFEFNLDPSFEPEMKGRDKGMPDPIEENTKIFAILQKYNRLNLLKPVDAQHMWNAAMESKSCKLTALGEHYRKLAEKNRI</sequence>
<reference evidence="2" key="1">
    <citation type="submission" date="2011-03" db="EMBL/GenBank/DDBJ databases">
        <title>Complete sequence of Sphingobacterium sp. 21.</title>
        <authorList>
            <consortium name="US DOE Joint Genome Institute"/>
            <person name="Lucas S."/>
            <person name="Copeland A."/>
            <person name="Lapidus A."/>
            <person name="Cheng J.-F."/>
            <person name="Goodwin L."/>
            <person name="Pitluck S."/>
            <person name="Davenport K."/>
            <person name="Detter J.C."/>
            <person name="Han C."/>
            <person name="Tapia R."/>
            <person name="Land M."/>
            <person name="Hauser L."/>
            <person name="Kyrpides N."/>
            <person name="Ivanova N."/>
            <person name="Ovchinnikova G."/>
            <person name="Pagani I."/>
            <person name="Siebers A.K."/>
            <person name="Allgaier M."/>
            <person name="Thelen M.P."/>
            <person name="Hugenholtz P."/>
            <person name="Woyke T."/>
        </authorList>
    </citation>
    <scope>NUCLEOTIDE SEQUENCE</scope>
    <source>
        <strain evidence="2">21</strain>
    </source>
</reference>
<dbReference type="InterPro" id="IPR011600">
    <property type="entry name" value="Pept_C14_caspase"/>
</dbReference>
<dbReference type="AlphaFoldDB" id="F4C5T2"/>
<dbReference type="GO" id="GO:0006508">
    <property type="term" value="P:proteolysis"/>
    <property type="evidence" value="ECO:0007669"/>
    <property type="project" value="InterPro"/>
</dbReference>
<feature type="domain" description="Peptidase C14 caspase" evidence="1">
    <location>
        <begin position="3"/>
        <end position="204"/>
    </location>
</feature>
<name>F4C5T2_SPHS2</name>
<dbReference type="Pfam" id="PF00656">
    <property type="entry name" value="Peptidase_C14"/>
    <property type="match status" value="1"/>
</dbReference>
<dbReference type="SUPFAM" id="SSF52129">
    <property type="entry name" value="Caspase-like"/>
    <property type="match status" value="1"/>
</dbReference>
<evidence type="ECO:0000313" key="2">
    <source>
        <dbReference type="EMBL" id="ADZ80097.1"/>
    </source>
</evidence>
<dbReference type="STRING" id="743722.Sph21_3560"/>
<dbReference type="eggNOG" id="COG4249">
    <property type="taxonomic scope" value="Bacteria"/>
</dbReference>
<dbReference type="KEGG" id="shg:Sph21_3560"/>
<accession>F4C5T2</accession>
<dbReference type="GO" id="GO:0004197">
    <property type="term" value="F:cysteine-type endopeptidase activity"/>
    <property type="evidence" value="ECO:0007669"/>
    <property type="project" value="InterPro"/>
</dbReference>
<dbReference type="PANTHER" id="PTHR22576">
    <property type="entry name" value="MUCOSA ASSOCIATED LYMPHOID TISSUE LYMPHOMA TRANSLOCATION PROTEIN 1/PARACASPASE"/>
    <property type="match status" value="1"/>
</dbReference>
<dbReference type="HOGENOM" id="CLU_851683_0_0_10"/>
<dbReference type="Gene3D" id="3.40.50.1460">
    <property type="match status" value="1"/>
</dbReference>
<dbReference type="InterPro" id="IPR052039">
    <property type="entry name" value="Caspase-related_regulators"/>
</dbReference>
<dbReference type="InterPro" id="IPR029030">
    <property type="entry name" value="Caspase-like_dom_sf"/>
</dbReference>
<dbReference type="PATRIC" id="fig|743722.3.peg.3801"/>
<proteinExistence type="predicted"/>
<evidence type="ECO:0000259" key="1">
    <source>
        <dbReference type="Pfam" id="PF00656"/>
    </source>
</evidence>
<dbReference type="EMBL" id="CP002584">
    <property type="protein sequence ID" value="ADZ80097.1"/>
    <property type="molecule type" value="Genomic_DNA"/>
</dbReference>